<dbReference type="eggNOG" id="COG4268">
    <property type="taxonomic scope" value="Bacteria"/>
</dbReference>
<dbReference type="Proteomes" id="UP000002382">
    <property type="component" value="Chromosome"/>
</dbReference>
<dbReference type="KEGG" id="kol:Kole_1813"/>
<dbReference type="OrthoDB" id="9786961at2"/>
<accession>C5CG01</accession>
<dbReference type="AlphaFoldDB" id="C5CG01"/>
<dbReference type="REBASE" id="21044">
    <property type="entry name" value="KolMcrBCP"/>
</dbReference>
<reference evidence="1 2" key="1">
    <citation type="submission" date="2009-06" db="EMBL/GenBank/DDBJ databases">
        <title>Complete sequence of Thermotogales bacterium TBF 19.5.1.</title>
        <authorList>
            <consortium name="US DOE Joint Genome Institute"/>
            <person name="Lucas S."/>
            <person name="Copeland A."/>
            <person name="Lapidus A."/>
            <person name="Glavina del Rio T."/>
            <person name="Tice H."/>
            <person name="Bruce D."/>
            <person name="Goodwin L."/>
            <person name="Pitluck S."/>
            <person name="Chertkov O."/>
            <person name="Brettin T."/>
            <person name="Detter J.C."/>
            <person name="Han C."/>
            <person name="Schmutz J."/>
            <person name="Larimer F."/>
            <person name="Land M."/>
            <person name="Hauser L."/>
            <person name="Kyrpides N."/>
            <person name="Ovchinnikova G."/>
            <person name="Noll K."/>
        </authorList>
    </citation>
    <scope>NUCLEOTIDE SEQUENCE [LARGE SCALE GENOMIC DNA]</scope>
    <source>
        <strain evidence="2">ATCC BAA-1733 / DSM 21960 / TBF 19.5.1</strain>
    </source>
</reference>
<dbReference type="Pfam" id="PF10117">
    <property type="entry name" value="McrBC"/>
    <property type="match status" value="1"/>
</dbReference>
<evidence type="ECO:0000313" key="1">
    <source>
        <dbReference type="EMBL" id="ACR80495.1"/>
    </source>
</evidence>
<dbReference type="InterPro" id="IPR019292">
    <property type="entry name" value="McrC"/>
</dbReference>
<dbReference type="HOGENOM" id="CLU_690232_0_0_0"/>
<dbReference type="PANTHER" id="PTHR38733">
    <property type="entry name" value="PROTEIN MCRC"/>
    <property type="match status" value="1"/>
</dbReference>
<sequence>MTVKNIIELKEYKKKIVPKEDLPNELGAFLWRENGNKINVEFPTLKTANNWELTSNGWVGYIPLSQEYGLRLLPRVELKNLLHMLEYAYNLKSFQFIEGIQDCETIEELYERLVKVFVKRVIDRTKRGLYREYIQQNDRLPYVRGKLNVRSMIKQPWKVKLDCVYQDHTNDIEENQIILWTLSKLVMSDSISEGTRNLVRKAYRSLAGTIKVRPFKPSECIKRFYNRLNSDYLPIHVLAKFFLENSGPAVKSGTSKMIPFLVNMPRLFEKFIAEWLKKNLKGYIVRAQEKVNLDKENSLSFNIDLVIYSGLTGEAVAVLDTKYKINERPSDNDISQIASYAMTKNCTKAFLIYPIDMNPPVNVTVGSVAIRCLTFQLSGDLEANGMRMVDELMRFIE</sequence>
<reference evidence="1 2" key="2">
    <citation type="journal article" date="2011" name="J. Bacteriol.">
        <title>Genome Sequence of Kosmotoga olearia Strain TBF 19.5.1, a Thermophilic Bacterium with a Wide Growth Temperature Range, Isolated from the Troll B Oil Platform in the North Sea.</title>
        <authorList>
            <person name="Swithers K.S."/>
            <person name="Dipippo J.L."/>
            <person name="Bruce D.C."/>
            <person name="Detter C."/>
            <person name="Tapia R."/>
            <person name="Han S."/>
            <person name="Goodwin L.A."/>
            <person name="Han J."/>
            <person name="Woyke T."/>
            <person name="Pitluck S."/>
            <person name="Pennacchio L."/>
            <person name="Nolan M."/>
            <person name="Mikhailova N."/>
            <person name="Land M.L."/>
            <person name="Nesbo C.L."/>
            <person name="Gogarten J.P."/>
            <person name="Noll K.M."/>
        </authorList>
    </citation>
    <scope>NUCLEOTIDE SEQUENCE [LARGE SCALE GENOMIC DNA]</scope>
    <source>
        <strain evidence="2">ATCC BAA-1733 / DSM 21960 / TBF 19.5.1</strain>
    </source>
</reference>
<evidence type="ECO:0000313" key="2">
    <source>
        <dbReference type="Proteomes" id="UP000002382"/>
    </source>
</evidence>
<gene>
    <name evidence="1" type="ordered locus">Kole_1813</name>
</gene>
<organism evidence="1 2">
    <name type="scientific">Kosmotoga olearia (strain ATCC BAA-1733 / DSM 21960 / TBF 19.5.1)</name>
    <dbReference type="NCBI Taxonomy" id="521045"/>
    <lineage>
        <taxon>Bacteria</taxon>
        <taxon>Thermotogati</taxon>
        <taxon>Thermotogota</taxon>
        <taxon>Thermotogae</taxon>
        <taxon>Kosmotogales</taxon>
        <taxon>Kosmotogaceae</taxon>
        <taxon>Kosmotoga</taxon>
    </lineage>
</organism>
<keyword evidence="2" id="KW-1185">Reference proteome</keyword>
<dbReference type="EMBL" id="CP001634">
    <property type="protein sequence ID" value="ACR80495.1"/>
    <property type="molecule type" value="Genomic_DNA"/>
</dbReference>
<name>C5CG01_KOSOT</name>
<dbReference type="PANTHER" id="PTHR38733:SF1">
    <property type="entry name" value="TYPE IV METHYL-DIRECTED RESTRICTION ENZYME ECOKMCRBC"/>
    <property type="match status" value="1"/>
</dbReference>
<proteinExistence type="predicted"/>
<protein>
    <submittedName>
        <fullName evidence="1">McrBC 5-methylcytosine restriction system component-like protein</fullName>
    </submittedName>
</protein>